<feature type="chain" id="PRO_5018581037" evidence="1">
    <location>
        <begin position="25"/>
        <end position="209"/>
    </location>
</feature>
<gene>
    <name evidence="2" type="ORF">DW192_03395</name>
</gene>
<feature type="signal peptide" evidence="1">
    <location>
        <begin position="1"/>
        <end position="24"/>
    </location>
</feature>
<name>A0A3R6HSD3_9BACT</name>
<comment type="caution">
    <text evidence="2">The sequence shown here is derived from an EMBL/GenBank/DDBJ whole genome shotgun (WGS) entry which is preliminary data.</text>
</comment>
<dbReference type="RefSeq" id="WP_118253828.1">
    <property type="nucleotide sequence ID" value="NZ_QRKB01000004.1"/>
</dbReference>
<reference evidence="2 3" key="1">
    <citation type="submission" date="2018-08" db="EMBL/GenBank/DDBJ databases">
        <title>A genome reference for cultivated species of the human gut microbiota.</title>
        <authorList>
            <person name="Zou Y."/>
            <person name="Xue W."/>
            <person name="Luo G."/>
        </authorList>
    </citation>
    <scope>NUCLEOTIDE SEQUENCE [LARGE SCALE GENOMIC DNA]</scope>
    <source>
        <strain evidence="2 3">AM16-54</strain>
    </source>
</reference>
<dbReference type="EMBL" id="QRKB01000004">
    <property type="protein sequence ID" value="RHH84351.1"/>
    <property type="molecule type" value="Genomic_DNA"/>
</dbReference>
<dbReference type="AlphaFoldDB" id="A0A3R6HSD3"/>
<keyword evidence="1" id="KW-0732">Signal</keyword>
<evidence type="ECO:0000313" key="2">
    <source>
        <dbReference type="EMBL" id="RHH84351.1"/>
    </source>
</evidence>
<protein>
    <submittedName>
        <fullName evidence="2">Uncharacterized protein</fullName>
    </submittedName>
</protein>
<evidence type="ECO:0000256" key="1">
    <source>
        <dbReference type="SAM" id="SignalP"/>
    </source>
</evidence>
<organism evidence="2 3">
    <name type="scientific">Segatella copri</name>
    <dbReference type="NCBI Taxonomy" id="165179"/>
    <lineage>
        <taxon>Bacteria</taxon>
        <taxon>Pseudomonadati</taxon>
        <taxon>Bacteroidota</taxon>
        <taxon>Bacteroidia</taxon>
        <taxon>Bacteroidales</taxon>
        <taxon>Prevotellaceae</taxon>
        <taxon>Segatella</taxon>
    </lineage>
</organism>
<proteinExistence type="predicted"/>
<dbReference type="Proteomes" id="UP000284548">
    <property type="component" value="Unassembled WGS sequence"/>
</dbReference>
<sequence>MKKFFTLIAAVALAASVNAQGVYAVSDGEIPEGGSKIISVPNITMTWGEDTWKDNKKVDGKFEGMDYKVTGSSNASVSNMVPSSGAYVAFEATKDGVVTFCYKLNKNKSQHFVDQDGNKVVESIPETSGKSVYLKTDFPVKAGVKYYAYTEGSKMDVFGFKFALGTSTGISSVNAAAAKKNGKTYNMAGQEVSSSAKGLIIKNGKKYVK</sequence>
<accession>A0A3R6HSD3</accession>
<evidence type="ECO:0000313" key="3">
    <source>
        <dbReference type="Proteomes" id="UP000284548"/>
    </source>
</evidence>